<dbReference type="CDD" id="cd12524">
    <property type="entry name" value="RRM1_MEI2_like"/>
    <property type="match status" value="1"/>
</dbReference>
<evidence type="ECO:0000313" key="5">
    <source>
        <dbReference type="Proteomes" id="UP001054821"/>
    </source>
</evidence>
<organism evidence="4 5">
    <name type="scientific">Prunus dulcis</name>
    <name type="common">Almond</name>
    <name type="synonym">Amygdalus dulcis</name>
    <dbReference type="NCBI Taxonomy" id="3755"/>
    <lineage>
        <taxon>Eukaryota</taxon>
        <taxon>Viridiplantae</taxon>
        <taxon>Streptophyta</taxon>
        <taxon>Embryophyta</taxon>
        <taxon>Tracheophyta</taxon>
        <taxon>Spermatophyta</taxon>
        <taxon>Magnoliopsida</taxon>
        <taxon>eudicotyledons</taxon>
        <taxon>Gunneridae</taxon>
        <taxon>Pentapetalae</taxon>
        <taxon>rosids</taxon>
        <taxon>fabids</taxon>
        <taxon>Rosales</taxon>
        <taxon>Rosaceae</taxon>
        <taxon>Amygdaloideae</taxon>
        <taxon>Amygdaleae</taxon>
        <taxon>Prunus</taxon>
    </lineage>
</organism>
<evidence type="ECO:0000313" key="4">
    <source>
        <dbReference type="EMBL" id="KAI5351764.1"/>
    </source>
</evidence>
<dbReference type="AlphaFoldDB" id="A0AAD4ZPF5"/>
<dbReference type="InterPro" id="IPR035979">
    <property type="entry name" value="RBD_domain_sf"/>
</dbReference>
<dbReference type="InterPro" id="IPR034453">
    <property type="entry name" value="MEI2-like_RRM1"/>
</dbReference>
<protein>
    <recommendedName>
        <fullName evidence="3">RRM domain-containing protein</fullName>
    </recommendedName>
</protein>
<dbReference type="PANTHER" id="PTHR23189">
    <property type="entry name" value="RNA RECOGNITION MOTIF-CONTAINING"/>
    <property type="match status" value="1"/>
</dbReference>
<dbReference type="InterPro" id="IPR012677">
    <property type="entry name" value="Nucleotide-bd_a/b_plait_sf"/>
</dbReference>
<dbReference type="Gene3D" id="3.30.70.330">
    <property type="match status" value="1"/>
</dbReference>
<dbReference type="EMBL" id="JAJFAZ020000001">
    <property type="protein sequence ID" value="KAI5351764.1"/>
    <property type="molecule type" value="Genomic_DNA"/>
</dbReference>
<evidence type="ECO:0000256" key="2">
    <source>
        <dbReference type="PROSITE-ProRule" id="PRU00176"/>
    </source>
</evidence>
<keyword evidence="1 2" id="KW-0694">RNA-binding</keyword>
<dbReference type="Proteomes" id="UP001054821">
    <property type="component" value="Chromosome 1"/>
</dbReference>
<dbReference type="SUPFAM" id="SSF54928">
    <property type="entry name" value="RNA-binding domain, RBD"/>
    <property type="match status" value="1"/>
</dbReference>
<feature type="domain" description="RRM" evidence="3">
    <location>
        <begin position="255"/>
        <end position="333"/>
    </location>
</feature>
<dbReference type="InterPro" id="IPR000504">
    <property type="entry name" value="RRM_dom"/>
</dbReference>
<sequence>MVCPPRRCSPRMYLFQTKRQVGFWKSDNMPDNHASKKSLASSSLEKCQTVKSLDHPEFFLMQDQQVHPSFNRQAVGAERALSHSLSLSRTMSHDVAARSNVNVETASYIGEVGKVNMMGAQYESSLFSSSLSELFSRKLRSSSNNTLYGHSVDTVASHYDEDEAFESLEEIEAQTIGNLLPNDDELLSGVTDGLDYNVQISSGDDMEELDLFSSVGGMDLGDDGLSAALKDSESPGGVSNGSIVGEHPYGEHPSRTLFVRNINSNIEDSELRTLFEQYGDIRTLYTACKHRGFVMISYYDIRASRNAMKALQNRTIEAPEARHTLLDSKGQPF</sequence>
<evidence type="ECO:0000256" key="1">
    <source>
        <dbReference type="ARBA" id="ARBA00022884"/>
    </source>
</evidence>
<dbReference type="SMART" id="SM00360">
    <property type="entry name" value="RRM"/>
    <property type="match status" value="1"/>
</dbReference>
<gene>
    <name evidence="4" type="ORF">L3X38_004655</name>
</gene>
<accession>A0AAD4ZPF5</accession>
<reference evidence="4 5" key="1">
    <citation type="journal article" date="2022" name="G3 (Bethesda)">
        <title>Whole-genome sequence and methylome profiling of the almond [Prunus dulcis (Mill.) D.A. Webb] cultivar 'Nonpareil'.</title>
        <authorList>
            <person name="D'Amico-Willman K.M."/>
            <person name="Ouma W.Z."/>
            <person name="Meulia T."/>
            <person name="Sideli G.M."/>
            <person name="Gradziel T.M."/>
            <person name="Fresnedo-Ramirez J."/>
        </authorList>
    </citation>
    <scope>NUCLEOTIDE SEQUENCE [LARGE SCALE GENOMIC DNA]</scope>
    <source>
        <strain evidence="4">Clone GOH B32 T37-40</strain>
    </source>
</reference>
<keyword evidence="5" id="KW-1185">Reference proteome</keyword>
<name>A0AAD4ZPF5_PRUDU</name>
<dbReference type="Pfam" id="PF00076">
    <property type="entry name" value="RRM_1"/>
    <property type="match status" value="1"/>
</dbReference>
<comment type="caution">
    <text evidence="4">The sequence shown here is derived from an EMBL/GenBank/DDBJ whole genome shotgun (WGS) entry which is preliminary data.</text>
</comment>
<evidence type="ECO:0000259" key="3">
    <source>
        <dbReference type="PROSITE" id="PS50102"/>
    </source>
</evidence>
<dbReference type="GO" id="GO:0003723">
    <property type="term" value="F:RNA binding"/>
    <property type="evidence" value="ECO:0007669"/>
    <property type="project" value="UniProtKB-UniRule"/>
</dbReference>
<dbReference type="PROSITE" id="PS50102">
    <property type="entry name" value="RRM"/>
    <property type="match status" value="1"/>
</dbReference>
<proteinExistence type="predicted"/>